<keyword evidence="16" id="KW-0808">Transferase</keyword>
<dbReference type="PANTHER" id="PTHR13832:SF533">
    <property type="entry name" value="TGF-BETA-ACTIVATED KINASE 1 AND MAP3K7-BINDING PROTEIN 1"/>
    <property type="match status" value="1"/>
</dbReference>
<keyword evidence="3" id="KW-0963">Cytoplasm</keyword>
<evidence type="ECO:0000256" key="1">
    <source>
        <dbReference type="ARBA" id="ARBA00004397"/>
    </source>
</evidence>
<feature type="region of interest" description="Disordered" evidence="14">
    <location>
        <begin position="453"/>
        <end position="510"/>
    </location>
</feature>
<dbReference type="AlphaFoldDB" id="A0A6F9DTK2"/>
<evidence type="ECO:0000256" key="3">
    <source>
        <dbReference type="ARBA" id="ARBA00022490"/>
    </source>
</evidence>
<keyword evidence="6" id="KW-0832">Ubl conjugation</keyword>
<dbReference type="GO" id="GO:0019209">
    <property type="term" value="F:kinase activator activity"/>
    <property type="evidence" value="ECO:0007669"/>
    <property type="project" value="UniProtKB-ARBA"/>
</dbReference>
<keyword evidence="16" id="KW-0418">Kinase</keyword>
<feature type="domain" description="PPM-type phosphatase" evidence="15">
    <location>
        <begin position="40"/>
        <end position="374"/>
    </location>
</feature>
<keyword evidence="5" id="KW-0256">Endoplasmic reticulum</keyword>
<dbReference type="EMBL" id="LR790915">
    <property type="protein sequence ID" value="CAB3266777.1"/>
    <property type="molecule type" value="mRNA"/>
</dbReference>
<feature type="compositionally biased region" description="Low complexity" evidence="14">
    <location>
        <begin position="458"/>
        <end position="470"/>
    </location>
</feature>
<evidence type="ECO:0000256" key="10">
    <source>
        <dbReference type="ARBA" id="ARBA00062935"/>
    </source>
</evidence>
<evidence type="ECO:0000256" key="6">
    <source>
        <dbReference type="ARBA" id="ARBA00022843"/>
    </source>
</evidence>
<evidence type="ECO:0000313" key="16">
    <source>
        <dbReference type="EMBL" id="CAB3266777.1"/>
    </source>
</evidence>
<dbReference type="PANTHER" id="PTHR13832">
    <property type="entry name" value="PROTEIN PHOSPHATASE 2C"/>
    <property type="match status" value="1"/>
</dbReference>
<keyword evidence="4" id="KW-0597">Phosphoprotein</keyword>
<evidence type="ECO:0000256" key="14">
    <source>
        <dbReference type="SAM" id="MobiDB-lite"/>
    </source>
</evidence>
<comment type="function">
    <text evidence="9">Key adapter protein that plays an essential role in JNK and NF-kappa-B activation and proinflammatory cytokines production in response to stimulation with TLRs and cytokines. Mechanistically, associates with the catalytic domain of MAP3K7/TAK1 to trigger MAP3K7/TAK1 autophosphorylation leading to its full activation. Similarly, associates with MAPK14 and triggers its autophosphorylation and subsequent activation. In turn, MAPK14 phosphorylates TAB1 and inhibits MAP3K7/TAK1 activation in a feedback control mechanism. Also plays a role in recruiting MAPK14 to the TAK1 complex for the phosphorylation of the TAB2 and TAB3 regulatory subunits.</text>
</comment>
<reference evidence="16" key="1">
    <citation type="submission" date="2020-04" db="EMBL/GenBank/DDBJ databases">
        <authorList>
            <person name="Neveu A P."/>
        </authorList>
    </citation>
    <scope>NUCLEOTIDE SEQUENCE</scope>
    <source>
        <tissue evidence="16">Whole embryo</tissue>
    </source>
</reference>
<dbReference type="InterPro" id="IPR001932">
    <property type="entry name" value="PPM-type_phosphatase-like_dom"/>
</dbReference>
<comment type="subcellular location">
    <subcellularLocation>
        <location evidence="2">Cytoplasm</location>
        <location evidence="2">Cytosol</location>
    </subcellularLocation>
    <subcellularLocation>
        <location evidence="1">Endoplasmic reticulum membrane</location>
        <topology evidence="1">Peripheral membrane protein</topology>
        <orientation evidence="1">Cytoplasmic side</orientation>
    </subcellularLocation>
</comment>
<evidence type="ECO:0000256" key="8">
    <source>
        <dbReference type="ARBA" id="ARBA00023180"/>
    </source>
</evidence>
<evidence type="ECO:0000259" key="15">
    <source>
        <dbReference type="PROSITE" id="PS51746"/>
    </source>
</evidence>
<evidence type="ECO:0000256" key="2">
    <source>
        <dbReference type="ARBA" id="ARBA00004514"/>
    </source>
</evidence>
<evidence type="ECO:0000256" key="5">
    <source>
        <dbReference type="ARBA" id="ARBA00022824"/>
    </source>
</evidence>
<gene>
    <name evidence="16" type="primary">Tab1</name>
</gene>
<keyword evidence="8" id="KW-0325">Glycoprotein</keyword>
<dbReference type="GO" id="GO:0004722">
    <property type="term" value="F:protein serine/threonine phosphatase activity"/>
    <property type="evidence" value="ECO:0007669"/>
    <property type="project" value="InterPro"/>
</dbReference>
<evidence type="ECO:0000256" key="13">
    <source>
        <dbReference type="ARBA" id="ARBA00080658"/>
    </source>
</evidence>
<dbReference type="GO" id="GO:0007165">
    <property type="term" value="P:signal transduction"/>
    <property type="evidence" value="ECO:0007669"/>
    <property type="project" value="UniProtKB-ARBA"/>
</dbReference>
<feature type="compositionally biased region" description="Polar residues" evidence="14">
    <location>
        <begin position="496"/>
        <end position="505"/>
    </location>
</feature>
<dbReference type="SUPFAM" id="SSF81606">
    <property type="entry name" value="PP2C-like"/>
    <property type="match status" value="1"/>
</dbReference>
<dbReference type="Gene3D" id="3.60.40.10">
    <property type="entry name" value="PPM-type phosphatase domain"/>
    <property type="match status" value="1"/>
</dbReference>
<keyword evidence="7" id="KW-0472">Membrane</keyword>
<evidence type="ECO:0000256" key="11">
    <source>
        <dbReference type="ARBA" id="ARBA00074232"/>
    </source>
</evidence>
<sequence length="542" mass="59088">MDAIGTPDTTGSSTPSPNRKMLQRSDVSWTDDLPQCQLSDVGVASNMVYLADGRATEAYPYEDRAFNFATDNDCYLYGVFDGYDGSRAAHFSAERLPAELLLGQLTPHMTHKSVKNILKQALSVVERGFFESIDNELAKKTHLQSQLPERLTPDIAEKHYPVIVKQIKALNDAIKGGTTAVVALVVNNNLYVANVGDSRALLCQRDQQGRLDVKQITVNHDINNEHELNRLSRLGLNVEKIMERGKLGMNECTRCIGDYGVKGGYKENEALRSATSEPVIAAPDIIGGIPISEIEGGFLVLMSDDVYKSLEQANATKNANGDIAAMISHELLCKSQITGVAQKVIDQIAYLHRRAFGKIHTLSRGDITLVVRNINHPTGTKALPVLCPVLPDPAGMHPVSVPYTKRNSTELRVKGPDRPEGLNGKPPVTLSLVMPHPNTATSQGATTRSNLLHHMGRSSSSTPPSDDTPTNIGFGPDAGMGLGVASMHSPEVSSEDYYQTDSNEPIQLDDDNKVAPYVSFASFDEEAWMKLRTARKDSKSIK</sequence>
<feature type="compositionally biased region" description="Low complexity" evidence="14">
    <location>
        <begin position="1"/>
        <end position="17"/>
    </location>
</feature>
<evidence type="ECO:0000256" key="9">
    <source>
        <dbReference type="ARBA" id="ARBA00057862"/>
    </source>
</evidence>
<organism evidence="16">
    <name type="scientific">Phallusia mammillata</name>
    <dbReference type="NCBI Taxonomy" id="59560"/>
    <lineage>
        <taxon>Eukaryota</taxon>
        <taxon>Metazoa</taxon>
        <taxon>Chordata</taxon>
        <taxon>Tunicata</taxon>
        <taxon>Ascidiacea</taxon>
        <taxon>Phlebobranchia</taxon>
        <taxon>Ascidiidae</taxon>
        <taxon>Phallusia</taxon>
    </lineage>
</organism>
<name>A0A6F9DTK2_9ASCI</name>
<dbReference type="PROSITE" id="PS51746">
    <property type="entry name" value="PPM_2"/>
    <property type="match status" value="1"/>
</dbReference>
<dbReference type="InterPro" id="IPR015655">
    <property type="entry name" value="PP2C"/>
</dbReference>
<dbReference type="GO" id="GO:0005829">
    <property type="term" value="C:cytosol"/>
    <property type="evidence" value="ECO:0007669"/>
    <property type="project" value="UniProtKB-SubCell"/>
</dbReference>
<evidence type="ECO:0000256" key="12">
    <source>
        <dbReference type="ARBA" id="ARBA00080486"/>
    </source>
</evidence>
<proteinExistence type="evidence at transcript level"/>
<evidence type="ECO:0000256" key="7">
    <source>
        <dbReference type="ARBA" id="ARBA00023136"/>
    </source>
</evidence>
<dbReference type="GO" id="GO:0016301">
    <property type="term" value="F:kinase activity"/>
    <property type="evidence" value="ECO:0007669"/>
    <property type="project" value="UniProtKB-KW"/>
</dbReference>
<dbReference type="GO" id="GO:1902533">
    <property type="term" value="P:positive regulation of intracellular signal transduction"/>
    <property type="evidence" value="ECO:0007669"/>
    <property type="project" value="UniProtKB-ARBA"/>
</dbReference>
<accession>A0A6F9DTK2</accession>
<dbReference type="CDD" id="cd00143">
    <property type="entry name" value="PP2Cc"/>
    <property type="match status" value="1"/>
</dbReference>
<dbReference type="GO" id="GO:0005789">
    <property type="term" value="C:endoplasmic reticulum membrane"/>
    <property type="evidence" value="ECO:0007669"/>
    <property type="project" value="UniProtKB-SubCell"/>
</dbReference>
<dbReference type="FunFam" id="3.60.40.10:FF:000014">
    <property type="entry name" value="TGF-beta-activated kinase 1 and MAP3K7-binding protein 1-like"/>
    <property type="match status" value="1"/>
</dbReference>
<evidence type="ECO:0000256" key="4">
    <source>
        <dbReference type="ARBA" id="ARBA00022553"/>
    </source>
</evidence>
<dbReference type="Pfam" id="PF00481">
    <property type="entry name" value="PP2C"/>
    <property type="match status" value="1"/>
</dbReference>
<feature type="region of interest" description="Disordered" evidence="14">
    <location>
        <begin position="1"/>
        <end position="21"/>
    </location>
</feature>
<protein>
    <recommendedName>
        <fullName evidence="11">TGF-beta-activated kinase 1 and MAP3K7-binding protein 1</fullName>
    </recommendedName>
    <alternativeName>
        <fullName evidence="12">Mitogen-activated protein kinase kinase kinase 7-interacting protein 1</fullName>
    </alternativeName>
    <alternativeName>
        <fullName evidence="13">TGF-beta-activated kinase 1-binding protein 1</fullName>
    </alternativeName>
</protein>
<dbReference type="SMART" id="SM00332">
    <property type="entry name" value="PP2Cc"/>
    <property type="match status" value="1"/>
</dbReference>
<dbReference type="InterPro" id="IPR036457">
    <property type="entry name" value="PPM-type-like_dom_sf"/>
</dbReference>
<comment type="subunit">
    <text evidence="10">Interacts with XIAP and BIRC7. Interacts with TRAF6 and MAP3K7; during IL-1 signaling. Identified in the TRIKA2 complex composed of MAP3K7, TAB1 and TAB2. Interacts with TRAF6 and MAPK14; these interactions allow MAPK14 autophosphorylation. Interacts with STING1; interaction takes place following cGAMP activation and promotes TAB1 recruitment to the endoplasmic reticulum, triggering MAP3K7/TAK1 activation and STING1 phosphorylation.</text>
</comment>